<evidence type="ECO:0000313" key="3">
    <source>
        <dbReference type="Proteomes" id="UP000006362"/>
    </source>
</evidence>
<dbReference type="STRING" id="648996.Theam_0052"/>
<dbReference type="InterPro" id="IPR008258">
    <property type="entry name" value="Transglycosylase_SLT_dom_1"/>
</dbReference>
<dbReference type="Proteomes" id="UP000006362">
    <property type="component" value="Chromosome"/>
</dbReference>
<dbReference type="InterPro" id="IPR023346">
    <property type="entry name" value="Lysozyme-like_dom_sf"/>
</dbReference>
<name>E8T321_THEA1</name>
<dbReference type="RefSeq" id="WP_013536812.1">
    <property type="nucleotide sequence ID" value="NC_014926.1"/>
</dbReference>
<sequence length="167" mass="19640">MTRISPEISPEMVREKVKELLPERYRHLLPVIMGIVETESSFNPYAARYESHFRYLVSPERYYRYYSSSPEIEVILQKTSLGLMQVMGANYRTMGYKGPLTALFDDWEKQLYYGVKFFLRLYEKYGNVPDAVAAYNAGSPRRKSDGTYVNQSYVNKVLKRADKWRSK</sequence>
<accession>E8T321</accession>
<dbReference type="CDD" id="cd00254">
    <property type="entry name" value="LT-like"/>
    <property type="match status" value="1"/>
</dbReference>
<feature type="domain" description="Transglycosylase SLT" evidence="1">
    <location>
        <begin position="24"/>
        <end position="148"/>
    </location>
</feature>
<protein>
    <submittedName>
        <fullName evidence="2">Lytic transglycosylase catalytic</fullName>
    </submittedName>
</protein>
<dbReference type="HOGENOM" id="CLU_1593754_0_0_0"/>
<dbReference type="SUPFAM" id="SSF53955">
    <property type="entry name" value="Lysozyme-like"/>
    <property type="match status" value="1"/>
</dbReference>
<dbReference type="OrthoDB" id="9815002at2"/>
<organism evidence="2 3">
    <name type="scientific">Thermovibrio ammonificans (strain DSM 15698 / JCM 12110 / HB-1)</name>
    <dbReference type="NCBI Taxonomy" id="648996"/>
    <lineage>
        <taxon>Bacteria</taxon>
        <taxon>Pseudomonadati</taxon>
        <taxon>Aquificota</taxon>
        <taxon>Aquificia</taxon>
        <taxon>Desulfurobacteriales</taxon>
        <taxon>Desulfurobacteriaceae</taxon>
        <taxon>Thermovibrio</taxon>
    </lineage>
</organism>
<dbReference type="Pfam" id="PF01464">
    <property type="entry name" value="SLT"/>
    <property type="match status" value="1"/>
</dbReference>
<dbReference type="EMBL" id="CP002444">
    <property type="protein sequence ID" value="ADU96026.1"/>
    <property type="molecule type" value="Genomic_DNA"/>
</dbReference>
<gene>
    <name evidence="2" type="ordered locus">Theam_0052</name>
</gene>
<reference evidence="2" key="1">
    <citation type="submission" date="2011-01" db="EMBL/GenBank/DDBJ databases">
        <title>Complete sequence of chromosome of Thermovibrio ammonificans HB-1.</title>
        <authorList>
            <consortium name="US DOE Joint Genome Institute"/>
            <person name="Lucas S."/>
            <person name="Copeland A."/>
            <person name="Lapidus A."/>
            <person name="Cheng J.-F."/>
            <person name="Goodwin L."/>
            <person name="Pitluck S."/>
            <person name="Davenport K."/>
            <person name="Detter J.C."/>
            <person name="Han C."/>
            <person name="Tapia R."/>
            <person name="Land M."/>
            <person name="Hauser L."/>
            <person name="Kyrpides N."/>
            <person name="Ivanova N."/>
            <person name="Ovchinnikova G."/>
            <person name="Vetriani C."/>
            <person name="Woyke T."/>
        </authorList>
    </citation>
    <scope>NUCLEOTIDE SEQUENCE [LARGE SCALE GENOMIC DNA]</scope>
    <source>
        <strain evidence="2">HB-1</strain>
    </source>
</reference>
<proteinExistence type="predicted"/>
<evidence type="ECO:0000313" key="2">
    <source>
        <dbReference type="EMBL" id="ADU96026.1"/>
    </source>
</evidence>
<dbReference type="AlphaFoldDB" id="E8T321"/>
<evidence type="ECO:0000259" key="1">
    <source>
        <dbReference type="Pfam" id="PF01464"/>
    </source>
</evidence>
<dbReference type="Gene3D" id="1.10.530.10">
    <property type="match status" value="1"/>
</dbReference>
<dbReference type="KEGG" id="tam:Theam_0052"/>
<dbReference type="eggNOG" id="COG0741">
    <property type="taxonomic scope" value="Bacteria"/>
</dbReference>
<keyword evidence="3" id="KW-1185">Reference proteome</keyword>